<comment type="similarity">
    <text evidence="1">Belongs to the UPF0301 (AlgH) family.</text>
</comment>
<dbReference type="PANTHER" id="PTHR30327:SF1">
    <property type="entry name" value="UPF0301 PROTEIN YQGE"/>
    <property type="match status" value="1"/>
</dbReference>
<evidence type="ECO:0000256" key="1">
    <source>
        <dbReference type="ARBA" id="ARBA00009600"/>
    </source>
</evidence>
<name>A0ABP9MDE9_9GAMM</name>
<dbReference type="PANTHER" id="PTHR30327">
    <property type="entry name" value="UNCHARACTERIZED PROTEIN YQGE"/>
    <property type="match status" value="1"/>
</dbReference>
<comment type="caution">
    <text evidence="2">The sequence shown here is derived from an EMBL/GenBank/DDBJ whole genome shotgun (WGS) entry which is preliminary data.</text>
</comment>
<gene>
    <name evidence="2" type="ORF">GCM10023338_04060</name>
</gene>
<organism evidence="2 3">
    <name type="scientific">Wohlfahrtiimonas larvae</name>
    <dbReference type="NCBI Taxonomy" id="1157986"/>
    <lineage>
        <taxon>Bacteria</taxon>
        <taxon>Pseudomonadati</taxon>
        <taxon>Pseudomonadota</taxon>
        <taxon>Gammaproteobacteria</taxon>
        <taxon>Cardiobacteriales</taxon>
        <taxon>Ignatzschineriaceae</taxon>
        <taxon>Wohlfahrtiimonas</taxon>
    </lineage>
</organism>
<dbReference type="RefSeq" id="WP_077926156.1">
    <property type="nucleotide sequence ID" value="NZ_BAABKE010000001.1"/>
</dbReference>
<dbReference type="InterPro" id="IPR003774">
    <property type="entry name" value="AlgH-like"/>
</dbReference>
<evidence type="ECO:0000313" key="3">
    <source>
        <dbReference type="Proteomes" id="UP001500631"/>
    </source>
</evidence>
<dbReference type="SUPFAM" id="SSF143456">
    <property type="entry name" value="VC0467-like"/>
    <property type="match status" value="1"/>
</dbReference>
<reference evidence="3" key="1">
    <citation type="journal article" date="2019" name="Int. J. Syst. Evol. Microbiol.">
        <title>The Global Catalogue of Microorganisms (GCM) 10K type strain sequencing project: providing services to taxonomists for standard genome sequencing and annotation.</title>
        <authorList>
            <consortium name="The Broad Institute Genomics Platform"/>
            <consortium name="The Broad Institute Genome Sequencing Center for Infectious Disease"/>
            <person name="Wu L."/>
            <person name="Ma J."/>
        </authorList>
    </citation>
    <scope>NUCLEOTIDE SEQUENCE [LARGE SCALE GENOMIC DNA]</scope>
    <source>
        <strain evidence="3">JCM 18424</strain>
    </source>
</reference>
<evidence type="ECO:0000313" key="2">
    <source>
        <dbReference type="EMBL" id="GAA5095086.1"/>
    </source>
</evidence>
<protein>
    <submittedName>
        <fullName evidence="2">YqgE/AlgH family protein</fullName>
    </submittedName>
</protein>
<dbReference type="Proteomes" id="UP001500631">
    <property type="component" value="Unassembled WGS sequence"/>
</dbReference>
<proteinExistence type="inferred from homology"/>
<dbReference type="EMBL" id="BAABKE010000001">
    <property type="protein sequence ID" value="GAA5095086.1"/>
    <property type="molecule type" value="Genomic_DNA"/>
</dbReference>
<keyword evidence="3" id="KW-1185">Reference proteome</keyword>
<dbReference type="Pfam" id="PF02622">
    <property type="entry name" value="DUF179"/>
    <property type="match status" value="1"/>
</dbReference>
<dbReference type="Gene3D" id="3.40.1740.10">
    <property type="entry name" value="VC0467-like"/>
    <property type="match status" value="1"/>
</dbReference>
<sequence>MAVNYRGQFLISMPHIKDDIFHHSVIFIVEHTEQFVLGIIINQQNLLSNHELKEQYALDIEPNDMDKLNFISGGPIRLKELFVLHEHIQQWTKAIEIVPGIDLTTSADVLATILDSYPDIAHSIVDSYSVWDTPQFNNELKNNIWMPIPFDKRFLFSKETKELLWHQLFKSSGVNLQNLSEQMGSA</sequence>
<accession>A0ABP9MDE9</accession>